<gene>
    <name evidence="2" type="ORF">HNR21_002058</name>
</gene>
<proteinExistence type="predicted"/>
<accession>A0A7W3MWI4</accession>
<evidence type="ECO:0000313" key="2">
    <source>
        <dbReference type="EMBL" id="MBA9003176.1"/>
    </source>
</evidence>
<protein>
    <submittedName>
        <fullName evidence="2">Uncharacterized protein YukE</fullName>
    </submittedName>
</protein>
<evidence type="ECO:0000313" key="3">
    <source>
        <dbReference type="Proteomes" id="UP000539313"/>
    </source>
</evidence>
<keyword evidence="3" id="KW-1185">Reference proteome</keyword>
<dbReference type="EMBL" id="JACJII010000001">
    <property type="protein sequence ID" value="MBA9003176.1"/>
    <property type="molecule type" value="Genomic_DNA"/>
</dbReference>
<comment type="caution">
    <text evidence="2">The sequence shown here is derived from an EMBL/GenBank/DDBJ whole genome shotgun (WGS) entry which is preliminary data.</text>
</comment>
<feature type="region of interest" description="Disordered" evidence="1">
    <location>
        <begin position="358"/>
        <end position="404"/>
    </location>
</feature>
<organism evidence="2 3">
    <name type="scientific">Thermomonospora cellulosilytica</name>
    <dbReference type="NCBI Taxonomy" id="1411118"/>
    <lineage>
        <taxon>Bacteria</taxon>
        <taxon>Bacillati</taxon>
        <taxon>Actinomycetota</taxon>
        <taxon>Actinomycetes</taxon>
        <taxon>Streptosporangiales</taxon>
        <taxon>Thermomonosporaceae</taxon>
        <taxon>Thermomonospora</taxon>
    </lineage>
</organism>
<feature type="compositionally biased region" description="Gly residues" evidence="1">
    <location>
        <begin position="213"/>
        <end position="235"/>
    </location>
</feature>
<dbReference type="RefSeq" id="WP_182705008.1">
    <property type="nucleotide sequence ID" value="NZ_JACJII010000001.1"/>
</dbReference>
<dbReference type="InterPro" id="IPR036689">
    <property type="entry name" value="ESAT-6-like_sf"/>
</dbReference>
<feature type="compositionally biased region" description="Gly residues" evidence="1">
    <location>
        <begin position="250"/>
        <end position="259"/>
    </location>
</feature>
<dbReference type="AlphaFoldDB" id="A0A7W3MWI4"/>
<dbReference type="Proteomes" id="UP000539313">
    <property type="component" value="Unassembled WGS sequence"/>
</dbReference>
<sequence length="404" mass="40186">MVEDRNIRTEIQGDSVVTGILGSFKVWENQANDLKKMVDAMKPGLIQHHGNQYHTISKDFKDTVELLKAHGNSLGKKWGGDAARQALEQMNKAFRQAQEIQIKSDQVGRALNNHALKQKEWQDRYGTGSWADKLVRDARGWVDTVMAINPVSGPMVISNWLHSNWGAVAGLQDINNGTKDSNDQFPPSIRADLPITNPNQYDMPPNTPPPPNIGGGPGGGMPGGPGGGMPGGPGTGDLPKGPGSPNLPDGPGGPNGPGGSDLPKGPNYPGGPGGSNYPGSGGSDLAGLGTPGGGGGGLGGGGGGLPGGPSGLGGGAGGVPGGPGGLASGPGGLPGAAPGMMGRGGPGAGGLAGAGRGGFGGMGMPMGAGGHGGGKGEERERSTWLTEDEDVWTGDQEAGPSVIG</sequence>
<feature type="compositionally biased region" description="Polar residues" evidence="1">
    <location>
        <begin position="176"/>
        <end position="185"/>
    </location>
</feature>
<dbReference type="Gene3D" id="1.10.287.1060">
    <property type="entry name" value="ESAT-6-like"/>
    <property type="match status" value="1"/>
</dbReference>
<reference evidence="2 3" key="1">
    <citation type="submission" date="2020-08" db="EMBL/GenBank/DDBJ databases">
        <title>Sequencing the genomes of 1000 actinobacteria strains.</title>
        <authorList>
            <person name="Klenk H.-P."/>
        </authorList>
    </citation>
    <scope>NUCLEOTIDE SEQUENCE [LARGE SCALE GENOMIC DNA]</scope>
    <source>
        <strain evidence="2 3">DSM 45823</strain>
    </source>
</reference>
<feature type="compositionally biased region" description="Gly residues" evidence="1">
    <location>
        <begin position="268"/>
        <end position="334"/>
    </location>
</feature>
<name>A0A7W3MWI4_9ACTN</name>
<evidence type="ECO:0000256" key="1">
    <source>
        <dbReference type="SAM" id="MobiDB-lite"/>
    </source>
</evidence>
<feature type="region of interest" description="Disordered" evidence="1">
    <location>
        <begin position="176"/>
        <end position="341"/>
    </location>
</feature>
<feature type="compositionally biased region" description="Gly residues" evidence="1">
    <location>
        <begin position="358"/>
        <end position="373"/>
    </location>
</feature>
<dbReference type="SUPFAM" id="SSF140453">
    <property type="entry name" value="EsxAB dimer-like"/>
    <property type="match status" value="1"/>
</dbReference>